<feature type="compositionally biased region" description="Polar residues" evidence="1">
    <location>
        <begin position="412"/>
        <end position="422"/>
    </location>
</feature>
<feature type="region of interest" description="Disordered" evidence="1">
    <location>
        <begin position="399"/>
        <end position="438"/>
    </location>
</feature>
<gene>
    <name evidence="2" type="ORF">NP233_g7855</name>
</gene>
<evidence type="ECO:0000313" key="2">
    <source>
        <dbReference type="EMBL" id="KAJ3565106.1"/>
    </source>
</evidence>
<feature type="compositionally biased region" description="Low complexity" evidence="1">
    <location>
        <begin position="533"/>
        <end position="559"/>
    </location>
</feature>
<protein>
    <submittedName>
        <fullName evidence="2">Uncharacterized protein</fullName>
    </submittedName>
</protein>
<feature type="region of interest" description="Disordered" evidence="1">
    <location>
        <begin position="281"/>
        <end position="378"/>
    </location>
</feature>
<feature type="compositionally biased region" description="Basic residues" evidence="1">
    <location>
        <begin position="712"/>
        <end position="721"/>
    </location>
</feature>
<evidence type="ECO:0000313" key="3">
    <source>
        <dbReference type="Proteomes" id="UP001213000"/>
    </source>
</evidence>
<feature type="region of interest" description="Disordered" evidence="1">
    <location>
        <begin position="1202"/>
        <end position="1243"/>
    </location>
</feature>
<feature type="region of interest" description="Disordered" evidence="1">
    <location>
        <begin position="679"/>
        <end position="721"/>
    </location>
</feature>
<feature type="compositionally biased region" description="Basic and acidic residues" evidence="1">
    <location>
        <begin position="428"/>
        <end position="438"/>
    </location>
</feature>
<keyword evidence="3" id="KW-1185">Reference proteome</keyword>
<accession>A0AAD5YPJ9</accession>
<dbReference type="Proteomes" id="UP001213000">
    <property type="component" value="Unassembled WGS sequence"/>
</dbReference>
<dbReference type="AlphaFoldDB" id="A0AAD5YPJ9"/>
<feature type="compositionally biased region" description="Low complexity" evidence="1">
    <location>
        <begin position="367"/>
        <end position="378"/>
    </location>
</feature>
<feature type="compositionally biased region" description="Low complexity" evidence="1">
    <location>
        <begin position="281"/>
        <end position="296"/>
    </location>
</feature>
<feature type="compositionally biased region" description="Polar residues" evidence="1">
    <location>
        <begin position="1207"/>
        <end position="1216"/>
    </location>
</feature>
<feature type="compositionally biased region" description="Polar residues" evidence="1">
    <location>
        <begin position="507"/>
        <end position="526"/>
    </location>
</feature>
<sequence>MDNASLYSEMKSLGNDRADTTLAHETVDNNNEQRTAECVHRYYWWPGGRTERKHRSILPYRSQKDWVDKAPPKESAIDGQAWHPLMFLSSICNTNRRRGNEPDILEGDLVYLSTKTLDIAKDLARKLCPKYIGLYKGSVDKAAKSDSTLELPTALAKHGLYPALHIGLLRSYHASDDVVSQTAHPKPHDFGIDDEHEWFANEILGHRTTPSGGLEFKVRWSLGDTAPPGSLRSTAQSYLRLIGTWSCQGCPEQVHYACQKGSLNGKFILAILSFFPISTMQPQQPNNPTPNTNPSSAASVATDPSLLGPGAGPGGGREMDTSPDNVHIPPPPSQNEGSSPHHTLLSSIPTAYPQSWPGSPPGHSPQHHQSQYAPYAYPYHPPPQAAPYYAAPPTHFYAPPPQVLSTPKPRQHQNVPEASSSKAKGKRRETDQDQIQESHNEQHAVLLQRLRSIGLSDHAINAVDPYDESTVAILDEMVEIAQERDARIASLTARLERVTKTADNLRASRTSTGGGNAASSTPTATPSRKRGHSTSTSSASQSSVAQPSSASALPSVSGSQPRQATRPHPEMVPQPIPSVTSEPPHSSRSRQPTMTPTPPTPGPRAKRQKQDKKRPSTEDSPMADPPAPQAGPLSSKAADHQAPDTSHIGRGLYVPGAPGPHSDTCNYGEVLYVRFPTSVEPPRPRIADFQSPGGNFSSDTEDENEDYDSPKAAKRGKKKKKNVWQCATETTSRPVSDQEGCDGVISSFWGLWDSPIRTPEGRPSTRVRSNDMAGMLSRRYFWNRESNVVYAGESALEASRARFRGSSEVPDHLILGNALYKAARHGLPTTPREVDWLYKLMNRKSGVSPRWHAEAYQLLAELWRISEHTVPQLRDDSMRYLREELAFRPDIRPANLDYTIQYDPQISRHYSDARMSNPTNRTQGMGMNAPTGVHQLDLQLFARYLFTHHRPGSSNPINGLVFDHRRCLLWQSVIGLAICRILAPEDDTTRSAQIRFTRWFAVLVVTPNLYREHIARWNERHPDRPFVPRTGAIRYWRPLHMPEGQSANLSIDQVAEVLIWNGIEPELVDHIYPFGANYINHAYIGDPLHRSVFDEADNTRLQRLDQFGPPAVLLELGGWFEPNAFDILRAYWFEQREYLSHNVEMMDDDRLLLAGETGAVTLLRDRDYAPQLVQLWEGYWGGEGRMWALTAALPTVLSTGVTSSTSNMEVDNSGDGSNAIVHDASTRSSPPEEGEITPHADST</sequence>
<organism evidence="2 3">
    <name type="scientific">Leucocoprinus birnbaumii</name>
    <dbReference type="NCBI Taxonomy" id="56174"/>
    <lineage>
        <taxon>Eukaryota</taxon>
        <taxon>Fungi</taxon>
        <taxon>Dikarya</taxon>
        <taxon>Basidiomycota</taxon>
        <taxon>Agaricomycotina</taxon>
        <taxon>Agaricomycetes</taxon>
        <taxon>Agaricomycetidae</taxon>
        <taxon>Agaricales</taxon>
        <taxon>Agaricineae</taxon>
        <taxon>Agaricaceae</taxon>
        <taxon>Leucocoprinus</taxon>
    </lineage>
</organism>
<name>A0AAD5YPJ9_9AGAR</name>
<feature type="compositionally biased region" description="Polar residues" evidence="1">
    <location>
        <begin position="577"/>
        <end position="591"/>
    </location>
</feature>
<evidence type="ECO:0000256" key="1">
    <source>
        <dbReference type="SAM" id="MobiDB-lite"/>
    </source>
</evidence>
<dbReference type="EMBL" id="JANIEX010000600">
    <property type="protein sequence ID" value="KAJ3565106.1"/>
    <property type="molecule type" value="Genomic_DNA"/>
</dbReference>
<feature type="compositionally biased region" description="Polar residues" evidence="1">
    <location>
        <begin position="334"/>
        <end position="349"/>
    </location>
</feature>
<comment type="caution">
    <text evidence="2">The sequence shown here is derived from an EMBL/GenBank/DDBJ whole genome shotgun (WGS) entry which is preliminary data.</text>
</comment>
<feature type="region of interest" description="Disordered" evidence="1">
    <location>
        <begin position="502"/>
        <end position="656"/>
    </location>
</feature>
<reference evidence="2" key="1">
    <citation type="submission" date="2022-07" db="EMBL/GenBank/DDBJ databases">
        <title>Genome Sequence of Leucocoprinus birnbaumii.</title>
        <authorList>
            <person name="Buettner E."/>
        </authorList>
    </citation>
    <scope>NUCLEOTIDE SEQUENCE</scope>
    <source>
        <strain evidence="2">VT141</strain>
    </source>
</reference>
<proteinExistence type="predicted"/>